<dbReference type="GO" id="GO:0051301">
    <property type="term" value="P:cell division"/>
    <property type="evidence" value="ECO:0007669"/>
    <property type="project" value="UniProtKB-KW"/>
</dbReference>
<dbReference type="InterPro" id="IPR036570">
    <property type="entry name" value="HORMA_dom_sf"/>
</dbReference>
<name>A0A1Q3EV59_CULTA</name>
<keyword evidence="6" id="KW-0131">Cell cycle</keyword>
<reference evidence="8" key="1">
    <citation type="submission" date="2017-01" db="EMBL/GenBank/DDBJ databases">
        <title>A deep insight into the sialotranscriptome of adult male and female Cluex tarsalis mosquitoes.</title>
        <authorList>
            <person name="Ribeiro J.M."/>
            <person name="Moreira F."/>
            <person name="Bernard K.A."/>
            <person name="Calvo E."/>
        </authorList>
    </citation>
    <scope>NUCLEOTIDE SEQUENCE</scope>
    <source>
        <strain evidence="8">Kern County</strain>
        <tissue evidence="8">Salivary glands</tissue>
    </source>
</reference>
<organism evidence="8">
    <name type="scientific">Culex tarsalis</name>
    <name type="common">Encephalitis mosquito</name>
    <dbReference type="NCBI Taxonomy" id="7177"/>
    <lineage>
        <taxon>Eukaryota</taxon>
        <taxon>Metazoa</taxon>
        <taxon>Ecdysozoa</taxon>
        <taxon>Arthropoda</taxon>
        <taxon>Hexapoda</taxon>
        <taxon>Insecta</taxon>
        <taxon>Pterygota</taxon>
        <taxon>Neoptera</taxon>
        <taxon>Endopterygota</taxon>
        <taxon>Diptera</taxon>
        <taxon>Nematocera</taxon>
        <taxon>Culicoidea</taxon>
        <taxon>Culicidae</taxon>
        <taxon>Culicinae</taxon>
        <taxon>Culicini</taxon>
        <taxon>Culex</taxon>
        <taxon>Culex</taxon>
    </lineage>
</organism>
<dbReference type="Gene3D" id="3.30.900.10">
    <property type="entry name" value="HORMA domain"/>
    <property type="match status" value="1"/>
</dbReference>
<evidence type="ECO:0000256" key="2">
    <source>
        <dbReference type="ARBA" id="ARBA00010348"/>
    </source>
</evidence>
<evidence type="ECO:0000256" key="4">
    <source>
        <dbReference type="ARBA" id="ARBA00022776"/>
    </source>
</evidence>
<dbReference type="GO" id="GO:0005654">
    <property type="term" value="C:nucleoplasm"/>
    <property type="evidence" value="ECO:0007669"/>
    <property type="project" value="TreeGrafter"/>
</dbReference>
<evidence type="ECO:0000256" key="1">
    <source>
        <dbReference type="ARBA" id="ARBA00004123"/>
    </source>
</evidence>
<evidence type="ECO:0000256" key="6">
    <source>
        <dbReference type="ARBA" id="ARBA00023306"/>
    </source>
</evidence>
<dbReference type="EMBL" id="GFDL01015879">
    <property type="protein sequence ID" value="JAV19166.1"/>
    <property type="molecule type" value="Transcribed_RNA"/>
</dbReference>
<dbReference type="InterPro" id="IPR045091">
    <property type="entry name" value="Mad2-like"/>
</dbReference>
<evidence type="ECO:0000256" key="3">
    <source>
        <dbReference type="ARBA" id="ARBA00022618"/>
    </source>
</evidence>
<dbReference type="SUPFAM" id="SSF56019">
    <property type="entry name" value="The spindle assembly checkpoint protein mad2"/>
    <property type="match status" value="1"/>
</dbReference>
<comment type="similarity">
    <text evidence="2">Belongs to the MAD2 family.</text>
</comment>
<keyword evidence="4" id="KW-0498">Mitosis</keyword>
<dbReference type="PANTHER" id="PTHR11842">
    <property type="entry name" value="MITOTIC SPINDLE ASSEMBLY CHECKPOINT PROTEIN MAD2"/>
    <property type="match status" value="1"/>
</dbReference>
<protein>
    <submittedName>
        <fullName evidence="8">Putative spindle assembly checkpoint protein</fullName>
    </submittedName>
</protein>
<evidence type="ECO:0000256" key="5">
    <source>
        <dbReference type="ARBA" id="ARBA00023242"/>
    </source>
</evidence>
<evidence type="ECO:0000259" key="7">
    <source>
        <dbReference type="PROSITE" id="PS50815"/>
    </source>
</evidence>
<dbReference type="Pfam" id="PF02301">
    <property type="entry name" value="HORMA"/>
    <property type="match status" value="1"/>
</dbReference>
<evidence type="ECO:0000313" key="8">
    <source>
        <dbReference type="EMBL" id="JAV19166.1"/>
    </source>
</evidence>
<dbReference type="PANTHER" id="PTHR11842:SF11">
    <property type="entry name" value="MITOTIC SPINDLE ASSEMBLY CHECKPOINT PROTEIN MAD2A"/>
    <property type="match status" value="1"/>
</dbReference>
<dbReference type="AlphaFoldDB" id="A0A1Q3EV59"/>
<comment type="subcellular location">
    <subcellularLocation>
        <location evidence="1">Nucleus</location>
    </subcellularLocation>
</comment>
<proteinExistence type="inferred from homology"/>
<dbReference type="GO" id="GO:0007094">
    <property type="term" value="P:mitotic spindle assembly checkpoint signaling"/>
    <property type="evidence" value="ECO:0007669"/>
    <property type="project" value="TreeGrafter"/>
</dbReference>
<dbReference type="PROSITE" id="PS50815">
    <property type="entry name" value="HORMA"/>
    <property type="match status" value="1"/>
</dbReference>
<dbReference type="GO" id="GO:0000776">
    <property type="term" value="C:kinetochore"/>
    <property type="evidence" value="ECO:0007669"/>
    <property type="project" value="TreeGrafter"/>
</dbReference>
<accession>A0A1Q3EV59</accession>
<keyword evidence="3" id="KW-0132">Cell division</keyword>
<feature type="domain" description="HORMA" evidence="7">
    <location>
        <begin position="13"/>
        <end position="199"/>
    </location>
</feature>
<sequence>MSNSEQKNVITLSSSAALLVEYINYAINTILYQRDVSPKDEFVSVSYNGLPLFVSNNYTTLNRIQDVLDVIQPLIALPIPDLGIHLILMDKATGHAIERWEFVIHNEDLAEPNRKPSRKNTILIQHEIRQLMKQITASISCLPVPPRSGFGWKLSVSDLPTWVTLPAGWFRAPRDEIYNPQQLELRSFSTGLHQMETIVTYREDKSR</sequence>
<dbReference type="GO" id="GO:0005737">
    <property type="term" value="C:cytoplasm"/>
    <property type="evidence" value="ECO:0007669"/>
    <property type="project" value="TreeGrafter"/>
</dbReference>
<keyword evidence="5" id="KW-0539">Nucleus</keyword>
<dbReference type="InterPro" id="IPR003511">
    <property type="entry name" value="HORMA_dom"/>
</dbReference>